<comment type="subcellular location">
    <subcellularLocation>
        <location evidence="1">Cell inner membrane</location>
    </subcellularLocation>
</comment>
<reference evidence="9" key="1">
    <citation type="submission" date="2014-06" db="EMBL/GenBank/DDBJ databases">
        <authorList>
            <person name="Winans N.J."/>
            <person name="Newell P.D."/>
            <person name="Douglas A.E."/>
        </authorList>
    </citation>
    <scope>NUCLEOTIDE SEQUENCE [LARGE SCALE GENOMIC DNA]</scope>
</reference>
<dbReference type="PANTHER" id="PTHR30606:SF9">
    <property type="entry name" value="LIPID A BIOSYNTHESIS LAUROYLTRANSFERASE"/>
    <property type="match status" value="1"/>
</dbReference>
<dbReference type="InterPro" id="IPR004960">
    <property type="entry name" value="LipA_acyltrans"/>
</dbReference>
<evidence type="ECO:0000256" key="5">
    <source>
        <dbReference type="ARBA" id="ARBA00023136"/>
    </source>
</evidence>
<evidence type="ECO:0000256" key="2">
    <source>
        <dbReference type="ARBA" id="ARBA00022475"/>
    </source>
</evidence>
<proteinExistence type="predicted"/>
<evidence type="ECO:0000256" key="7">
    <source>
        <dbReference type="SAM" id="Phobius"/>
    </source>
</evidence>
<keyword evidence="3" id="KW-0997">Cell inner membrane</keyword>
<dbReference type="Proteomes" id="UP000194931">
    <property type="component" value="Unassembled WGS sequence"/>
</dbReference>
<evidence type="ECO:0000256" key="4">
    <source>
        <dbReference type="ARBA" id="ARBA00022679"/>
    </source>
</evidence>
<keyword evidence="4" id="KW-0808">Transferase</keyword>
<evidence type="ECO:0000313" key="8">
    <source>
        <dbReference type="EMBL" id="OUJ12866.1"/>
    </source>
</evidence>
<keyword evidence="7" id="KW-1133">Transmembrane helix</keyword>
<dbReference type="AlphaFoldDB" id="A0A252BVE3"/>
<dbReference type="PANTHER" id="PTHR30606">
    <property type="entry name" value="LIPID A BIOSYNTHESIS LAUROYL ACYLTRANSFERASE"/>
    <property type="match status" value="1"/>
</dbReference>
<dbReference type="RefSeq" id="WP_086639006.1">
    <property type="nucleotide sequence ID" value="NZ_JOPJ01000009.1"/>
</dbReference>
<accession>A0A252BVE3</accession>
<keyword evidence="5 7" id="KW-0472">Membrane</keyword>
<evidence type="ECO:0000256" key="6">
    <source>
        <dbReference type="ARBA" id="ARBA00023315"/>
    </source>
</evidence>
<dbReference type="GO" id="GO:0016746">
    <property type="term" value="F:acyltransferase activity"/>
    <property type="evidence" value="ECO:0007669"/>
    <property type="project" value="UniProtKB-KW"/>
</dbReference>
<dbReference type="CDD" id="cd07984">
    <property type="entry name" value="LPLAT_LABLAT-like"/>
    <property type="match status" value="1"/>
</dbReference>
<organism evidence="8 9">
    <name type="scientific">Acetobacter okinawensis</name>
    <dbReference type="NCBI Taxonomy" id="1076594"/>
    <lineage>
        <taxon>Bacteria</taxon>
        <taxon>Pseudomonadati</taxon>
        <taxon>Pseudomonadota</taxon>
        <taxon>Alphaproteobacteria</taxon>
        <taxon>Acetobacterales</taxon>
        <taxon>Acetobacteraceae</taxon>
        <taxon>Acetobacter</taxon>
    </lineage>
</organism>
<dbReference type="EMBL" id="JOPJ01000009">
    <property type="protein sequence ID" value="OUJ12866.1"/>
    <property type="molecule type" value="Genomic_DNA"/>
</dbReference>
<dbReference type="GO" id="GO:0009247">
    <property type="term" value="P:glycolipid biosynthetic process"/>
    <property type="evidence" value="ECO:0007669"/>
    <property type="project" value="UniProtKB-ARBA"/>
</dbReference>
<dbReference type="OrthoDB" id="9808633at2"/>
<sequence length="300" mass="33777">MSRTTDRRWVVPERGNRLVMRFALWLARTVGRRRLEWLLWPVSLYFFVVNAAARRASRAYLQRALRGRYRTGAVLRHMHSFAQAVLDRMFFLQDSTHMPPVRVEGREQLLQTLAAGQGCLLLGAHIGSFEAFRALGRAHTIPLRMLMYRSNLGGATHVLEALDPAYAGLIIPIGEVDTMLRVAESLGKGEIVGILGDRTPDTGRCVPARMLGGDVSIPEGPFRLALATGAPLVLVSAIRAADGVYDIRFEKFDVPYPSSRQGRGAFVQMAVERYVGWMEALCLRHPFAWFNFYDYWKDAP</sequence>
<keyword evidence="9" id="KW-1185">Reference proteome</keyword>
<evidence type="ECO:0000256" key="1">
    <source>
        <dbReference type="ARBA" id="ARBA00004533"/>
    </source>
</evidence>
<feature type="transmembrane region" description="Helical" evidence="7">
    <location>
        <begin position="37"/>
        <end position="53"/>
    </location>
</feature>
<dbReference type="GO" id="GO:0005886">
    <property type="term" value="C:plasma membrane"/>
    <property type="evidence" value="ECO:0007669"/>
    <property type="project" value="UniProtKB-SubCell"/>
</dbReference>
<evidence type="ECO:0008006" key="10">
    <source>
        <dbReference type="Google" id="ProtNLM"/>
    </source>
</evidence>
<evidence type="ECO:0000256" key="3">
    <source>
        <dbReference type="ARBA" id="ARBA00022519"/>
    </source>
</evidence>
<keyword evidence="7" id="KW-0812">Transmembrane</keyword>
<keyword evidence="6" id="KW-0012">Acyltransferase</keyword>
<protein>
    <recommendedName>
        <fullName evidence="10">Acyltransferase</fullName>
    </recommendedName>
</protein>
<keyword evidence="2" id="KW-1003">Cell membrane</keyword>
<evidence type="ECO:0000313" key="9">
    <source>
        <dbReference type="Proteomes" id="UP000194931"/>
    </source>
</evidence>
<name>A0A252BVE3_9PROT</name>
<gene>
    <name evidence="8" type="ORF">HK26_13405</name>
</gene>
<comment type="caution">
    <text evidence="8">The sequence shown here is derived from an EMBL/GenBank/DDBJ whole genome shotgun (WGS) entry which is preliminary data.</text>
</comment>